<proteinExistence type="predicted"/>
<feature type="transmembrane region" description="Helical" evidence="1">
    <location>
        <begin position="419"/>
        <end position="442"/>
    </location>
</feature>
<organism evidence="2 3">
    <name type="scientific">Lasiosphaeris hirsuta</name>
    <dbReference type="NCBI Taxonomy" id="260670"/>
    <lineage>
        <taxon>Eukaryota</taxon>
        <taxon>Fungi</taxon>
        <taxon>Dikarya</taxon>
        <taxon>Ascomycota</taxon>
        <taxon>Pezizomycotina</taxon>
        <taxon>Sordariomycetes</taxon>
        <taxon>Sordariomycetidae</taxon>
        <taxon>Sordariales</taxon>
        <taxon>Lasiosphaeriaceae</taxon>
        <taxon>Lasiosphaeris</taxon>
    </lineage>
</organism>
<feature type="transmembrane region" description="Helical" evidence="1">
    <location>
        <begin position="188"/>
        <end position="208"/>
    </location>
</feature>
<dbReference type="Pfam" id="PF11915">
    <property type="entry name" value="DUF3433"/>
    <property type="match status" value="2"/>
</dbReference>
<feature type="transmembrane region" description="Helical" evidence="1">
    <location>
        <begin position="481"/>
        <end position="499"/>
    </location>
</feature>
<accession>A0AA40AGD5</accession>
<feature type="transmembrane region" description="Helical" evidence="1">
    <location>
        <begin position="228"/>
        <end position="259"/>
    </location>
</feature>
<dbReference type="PANTHER" id="PTHR37544:SF3">
    <property type="entry name" value="SPRAY"/>
    <property type="match status" value="1"/>
</dbReference>
<protein>
    <submittedName>
        <fullName evidence="2">Uncharacterized protein</fullName>
    </submittedName>
</protein>
<gene>
    <name evidence="2" type="ORF">B0H67DRAFT_514248</name>
</gene>
<keyword evidence="1" id="KW-0812">Transmembrane</keyword>
<keyword evidence="1" id="KW-0472">Membrane</keyword>
<dbReference type="AlphaFoldDB" id="A0AA40AGD5"/>
<dbReference type="Proteomes" id="UP001172102">
    <property type="component" value="Unassembled WGS sequence"/>
</dbReference>
<feature type="transmembrane region" description="Helical" evidence="1">
    <location>
        <begin position="381"/>
        <end position="399"/>
    </location>
</feature>
<feature type="transmembrane region" description="Helical" evidence="1">
    <location>
        <begin position="511"/>
        <end position="537"/>
    </location>
</feature>
<dbReference type="EMBL" id="JAUKUA010000004">
    <property type="protein sequence ID" value="KAK0715258.1"/>
    <property type="molecule type" value="Genomic_DNA"/>
</dbReference>
<keyword evidence="3" id="KW-1185">Reference proteome</keyword>
<dbReference type="PANTHER" id="PTHR37544">
    <property type="entry name" value="SPRAY-RELATED"/>
    <property type="match status" value="1"/>
</dbReference>
<comment type="caution">
    <text evidence="2">The sequence shown here is derived from an EMBL/GenBank/DDBJ whole genome shotgun (WGS) entry which is preliminary data.</text>
</comment>
<sequence length="610" mass="66195">MVSNVVATTTRVETYDIAIPSYITAEAASTLTDSDGTPTATVISTPPPVSTPTVVTLTDAHGAPKATVLTSVLVLPTVTILTGSDGVVTATVTVYPTYPTGVPVPQEVPGTVYYLSRGQYFVGFFLPPIAAGLLSIPIRMVDFSAKQYQPWHELTRPGGASARESLCLRTDGIHGVLSSVRSLAGGQALVFLTTLLTLCSALLVPLSAEAVALKLAGSCTETDFRGCAMTLGVFLIPARIVMGLMVFMVVLILLILVILRRWRSGVTSDPWSIAGMASLSMSPDIKALLRSLPTGLQGRIRHKQLIDALEEKTFKLGYFSNSDGAPEYGIMVAQGAKSVSRNTSGSTFFKASRYSESMVGVNRSQTEHHLPFLMLSYTGRMAFLLLLSGILAVVGYYYSPNPSAPFERFMDTQSFGVRALFTLLGVCITFFWSSFFNCLTIVSPYHLLSQDLQPAHRSILLSPPLHALAGMWSARQRRHPFLIVVAVTAILGEFMPLLLNNVPFRLTQTYITHMICTWLAIVLMCIMWLVVAASFFLSWPHMPVDPSTIAGAVYYVCDSKMLSSFEGLSVLGQEERDRRVEQMPAKFAFGSIVGKSGTIRTGVDAIHDDM</sequence>
<reference evidence="2" key="1">
    <citation type="submission" date="2023-06" db="EMBL/GenBank/DDBJ databases">
        <title>Genome-scale phylogeny and comparative genomics of the fungal order Sordariales.</title>
        <authorList>
            <consortium name="Lawrence Berkeley National Laboratory"/>
            <person name="Hensen N."/>
            <person name="Bonometti L."/>
            <person name="Westerberg I."/>
            <person name="Brannstrom I.O."/>
            <person name="Guillou S."/>
            <person name="Cros-Aarteil S."/>
            <person name="Calhoun S."/>
            <person name="Haridas S."/>
            <person name="Kuo A."/>
            <person name="Mondo S."/>
            <person name="Pangilinan J."/>
            <person name="Riley R."/>
            <person name="Labutti K."/>
            <person name="Andreopoulos B."/>
            <person name="Lipzen A."/>
            <person name="Chen C."/>
            <person name="Yanf M."/>
            <person name="Daum C."/>
            <person name="Ng V."/>
            <person name="Clum A."/>
            <person name="Steindorff A."/>
            <person name="Ohm R."/>
            <person name="Martin F."/>
            <person name="Silar P."/>
            <person name="Natvig D."/>
            <person name="Lalanne C."/>
            <person name="Gautier V."/>
            <person name="Ament-Velasquez S.L."/>
            <person name="Kruys A."/>
            <person name="Hutchinson M.I."/>
            <person name="Powell A.J."/>
            <person name="Barry K."/>
            <person name="Miller A.N."/>
            <person name="Grigoriev I.V."/>
            <person name="Debuchy R."/>
            <person name="Gladieux P."/>
            <person name="Thoren M.H."/>
            <person name="Johannesson H."/>
        </authorList>
    </citation>
    <scope>NUCLEOTIDE SEQUENCE</scope>
    <source>
        <strain evidence="2">SMH4607-1</strain>
    </source>
</reference>
<evidence type="ECO:0000313" key="2">
    <source>
        <dbReference type="EMBL" id="KAK0715258.1"/>
    </source>
</evidence>
<dbReference type="InterPro" id="IPR021840">
    <property type="entry name" value="DUF3433"/>
</dbReference>
<evidence type="ECO:0000313" key="3">
    <source>
        <dbReference type="Proteomes" id="UP001172102"/>
    </source>
</evidence>
<feature type="transmembrane region" description="Helical" evidence="1">
    <location>
        <begin position="120"/>
        <end position="138"/>
    </location>
</feature>
<name>A0AA40AGD5_9PEZI</name>
<evidence type="ECO:0000256" key="1">
    <source>
        <dbReference type="SAM" id="Phobius"/>
    </source>
</evidence>
<keyword evidence="1" id="KW-1133">Transmembrane helix</keyword>